<reference evidence="2 3" key="1">
    <citation type="journal article" date="2012" name="Extremophiles">
        <title>Thermotomaculum hydrothermale gen. nov., sp. nov., a novel heterotrophic thermophile within the phylum Acidobacteria from a deep-sea hydrothermal vent chimney in the Southern Okinawa Trough.</title>
        <authorList>
            <person name="Izumi H."/>
            <person name="Nunoura T."/>
            <person name="Miyazaki M."/>
            <person name="Mino S."/>
            <person name="Toki T."/>
            <person name="Takai K."/>
            <person name="Sako Y."/>
            <person name="Sawabe T."/>
            <person name="Nakagawa S."/>
        </authorList>
    </citation>
    <scope>NUCLEOTIDE SEQUENCE [LARGE SCALE GENOMIC DNA]</scope>
    <source>
        <strain evidence="2 3">AC55</strain>
    </source>
</reference>
<sequence length="249" mass="28938">MKYLKYIWKNKQTAILLYLEDFIMFLLVFIPIFTTIKSSARRNYYSINFTVDYVADILPKMRGIGAYAVIIAILLLVYFIVRILLLSGIFSKLIDENVNCLKKSPENFWRFLGLFFIYIIIFGVLSGIIGFPLKKMMDNTVNVKTAYILQHIKLVLTLLIGLIISLFHNAARVKTVMENRFKAFSKPERVLPFFGYQIVEGIITFIGLLITYKIFILNGWLAIIFAFILFQLTIFLKILFKLSSYKSLT</sequence>
<organism evidence="2 3">
    <name type="scientific">Thermotomaculum hydrothermale</name>
    <dbReference type="NCBI Taxonomy" id="981385"/>
    <lineage>
        <taxon>Bacteria</taxon>
        <taxon>Pseudomonadati</taxon>
        <taxon>Acidobacteriota</taxon>
        <taxon>Holophagae</taxon>
        <taxon>Thermotomaculales</taxon>
        <taxon>Thermotomaculaceae</taxon>
        <taxon>Thermotomaculum</taxon>
    </lineage>
</organism>
<feature type="transmembrane region" description="Helical" evidence="1">
    <location>
        <begin position="64"/>
        <end position="90"/>
    </location>
</feature>
<evidence type="ECO:0000313" key="3">
    <source>
        <dbReference type="Proteomes" id="UP000595564"/>
    </source>
</evidence>
<feature type="transmembrane region" description="Helical" evidence="1">
    <location>
        <begin position="111"/>
        <end position="131"/>
    </location>
</feature>
<proteinExistence type="predicted"/>
<keyword evidence="1" id="KW-1133">Transmembrane helix</keyword>
<dbReference type="Proteomes" id="UP000595564">
    <property type="component" value="Chromosome"/>
</dbReference>
<accession>A0A7R6SYX4</accession>
<evidence type="ECO:0000313" key="2">
    <source>
        <dbReference type="EMBL" id="BBB33130.1"/>
    </source>
</evidence>
<feature type="transmembrane region" description="Helical" evidence="1">
    <location>
        <begin position="151"/>
        <end position="170"/>
    </location>
</feature>
<protein>
    <submittedName>
        <fullName evidence="2">Uncharacterized protein</fullName>
    </submittedName>
</protein>
<feature type="transmembrane region" description="Helical" evidence="1">
    <location>
        <begin position="190"/>
        <end position="214"/>
    </location>
</feature>
<feature type="transmembrane region" description="Helical" evidence="1">
    <location>
        <begin position="15"/>
        <end position="36"/>
    </location>
</feature>
<keyword evidence="3" id="KW-1185">Reference proteome</keyword>
<dbReference type="RefSeq" id="WP_201327429.1">
    <property type="nucleotide sequence ID" value="NZ_AP017470.1"/>
</dbReference>
<dbReference type="EMBL" id="AP017470">
    <property type="protein sequence ID" value="BBB33130.1"/>
    <property type="molecule type" value="Genomic_DNA"/>
</dbReference>
<name>A0A7R6SYX4_9BACT</name>
<evidence type="ECO:0000256" key="1">
    <source>
        <dbReference type="SAM" id="Phobius"/>
    </source>
</evidence>
<keyword evidence="1" id="KW-0472">Membrane</keyword>
<gene>
    <name evidence="2" type="ORF">TTHT_1645</name>
</gene>
<dbReference type="AlphaFoldDB" id="A0A7R6SYX4"/>
<keyword evidence="1" id="KW-0812">Transmembrane</keyword>
<dbReference type="KEGG" id="thyd:TTHT_1645"/>
<feature type="transmembrane region" description="Helical" evidence="1">
    <location>
        <begin position="220"/>
        <end position="240"/>
    </location>
</feature>